<protein>
    <recommendedName>
        <fullName evidence="5">Arsenate reductase</fullName>
    </recommendedName>
</protein>
<dbReference type="RefSeq" id="WP_096431378.1">
    <property type="nucleotide sequence ID" value="NZ_AP018042.1"/>
</dbReference>
<evidence type="ECO:0000256" key="2">
    <source>
        <dbReference type="PROSITE-ProRule" id="PRU01282"/>
    </source>
</evidence>
<proteinExistence type="inferred from homology"/>
<sequence>MKKIYHLSGCSTCKRIIKDLNPGADFILQDIKTDKISEEQLNQMAELSGSYESLFSRRAIKFKELNLKDKDVSEEEYKNLILNEYTFLKRPVVIIGSQIFVGNSKEVVASAIKELHSI</sequence>
<accession>A0A1Y1CR54</accession>
<dbReference type="InterPro" id="IPR036249">
    <property type="entry name" value="Thioredoxin-like_sf"/>
</dbReference>
<dbReference type="PANTHER" id="PTHR30041:SF8">
    <property type="entry name" value="PROTEIN YFFB"/>
    <property type="match status" value="1"/>
</dbReference>
<dbReference type="Gene3D" id="3.40.30.10">
    <property type="entry name" value="Glutaredoxin"/>
    <property type="match status" value="1"/>
</dbReference>
<dbReference type="Proteomes" id="UP000218267">
    <property type="component" value="Chromosome"/>
</dbReference>
<evidence type="ECO:0000313" key="3">
    <source>
        <dbReference type="EMBL" id="BAX81721.1"/>
    </source>
</evidence>
<dbReference type="PROSITE" id="PS51353">
    <property type="entry name" value="ARSC"/>
    <property type="match status" value="1"/>
</dbReference>
<dbReference type="PANTHER" id="PTHR30041">
    <property type="entry name" value="ARSENATE REDUCTASE"/>
    <property type="match status" value="1"/>
</dbReference>
<dbReference type="Pfam" id="PF03960">
    <property type="entry name" value="ArsC"/>
    <property type="match status" value="1"/>
</dbReference>
<name>A0A1Y1CR54_9BACT</name>
<gene>
    <name evidence="3" type="ORF">ALGA_3423</name>
</gene>
<dbReference type="EMBL" id="AP018042">
    <property type="protein sequence ID" value="BAX81721.1"/>
    <property type="molecule type" value="Genomic_DNA"/>
</dbReference>
<dbReference type="SUPFAM" id="SSF52833">
    <property type="entry name" value="Thioredoxin-like"/>
    <property type="match status" value="1"/>
</dbReference>
<dbReference type="AlphaFoldDB" id="A0A1Y1CR54"/>
<dbReference type="OrthoDB" id="1120494at2"/>
<reference evidence="4" key="2">
    <citation type="journal article" date="2020" name="Antonie Van Leeuwenhoek">
        <title>Labilibaculum antarcticum sp. nov., a novel facultative anaerobic, psychrotorelant bacterium isolated from marine sediment of Antarctica.</title>
        <authorList>
            <person name="Watanabe M."/>
            <person name="Kojima H."/>
            <person name="Fukui M."/>
        </authorList>
    </citation>
    <scope>NUCLEOTIDE SEQUENCE [LARGE SCALE GENOMIC DNA]</scope>
    <source>
        <strain evidence="4">SPP2</strain>
    </source>
</reference>
<evidence type="ECO:0000256" key="1">
    <source>
        <dbReference type="ARBA" id="ARBA00007198"/>
    </source>
</evidence>
<dbReference type="KEGG" id="mbas:ALGA_3423"/>
<organism evidence="3 4">
    <name type="scientific">Labilibaculum antarcticum</name>
    <dbReference type="NCBI Taxonomy" id="1717717"/>
    <lineage>
        <taxon>Bacteria</taxon>
        <taxon>Pseudomonadati</taxon>
        <taxon>Bacteroidota</taxon>
        <taxon>Bacteroidia</taxon>
        <taxon>Marinilabiliales</taxon>
        <taxon>Marinifilaceae</taxon>
        <taxon>Labilibaculum</taxon>
    </lineage>
</organism>
<reference evidence="3 4" key="1">
    <citation type="journal article" date="2018" name="Mar. Genomics">
        <title>Complete genome sequence of Marinifilaceae bacterium strain SPP2, isolated from the Antarctic marine sediment.</title>
        <authorList>
            <person name="Watanabe M."/>
            <person name="Kojima H."/>
            <person name="Fukui M."/>
        </authorList>
    </citation>
    <scope>NUCLEOTIDE SEQUENCE [LARGE SCALE GENOMIC DNA]</scope>
    <source>
        <strain evidence="3 4">SPP2</strain>
    </source>
</reference>
<keyword evidence="4" id="KW-1185">Reference proteome</keyword>
<comment type="similarity">
    <text evidence="1 2">Belongs to the ArsC family.</text>
</comment>
<dbReference type="InterPro" id="IPR006660">
    <property type="entry name" value="Arsenate_reductase-like"/>
</dbReference>
<evidence type="ECO:0000313" key="4">
    <source>
        <dbReference type="Proteomes" id="UP000218267"/>
    </source>
</evidence>
<evidence type="ECO:0008006" key="5">
    <source>
        <dbReference type="Google" id="ProtNLM"/>
    </source>
</evidence>